<dbReference type="PANTHER" id="PTHR33990:SF2">
    <property type="entry name" value="PHNB-LIKE DOMAIN-CONTAINING PROTEIN"/>
    <property type="match status" value="1"/>
</dbReference>
<dbReference type="GO" id="GO:0008168">
    <property type="term" value="F:methyltransferase activity"/>
    <property type="evidence" value="ECO:0007669"/>
    <property type="project" value="UniProtKB-KW"/>
</dbReference>
<reference evidence="2" key="1">
    <citation type="journal article" date="2013" name="Genome Announc.">
        <title>Draft Genome Sequence of Loktanella cinnabarina LL-001T, Isolated from Deep-Sea Floor Sediment.</title>
        <authorList>
            <person name="Nishi S."/>
            <person name="Tsubouchi T."/>
            <person name="Takaki Y."/>
            <person name="Koyanagi R."/>
            <person name="Satoh N."/>
            <person name="Maruyama T."/>
            <person name="Hatada Y."/>
        </authorList>
    </citation>
    <scope>NUCLEOTIDE SEQUENCE [LARGE SCALE GENOMIC DNA]</scope>
    <source>
        <strain evidence="2">LL-001</strain>
    </source>
</reference>
<comment type="caution">
    <text evidence="2">The sequence shown here is derived from an EMBL/GenBank/DDBJ whole genome shotgun (WGS) entry which is preliminary data.</text>
</comment>
<keyword evidence="2" id="KW-0489">Methyltransferase</keyword>
<dbReference type="PIRSF" id="PIRSF021700">
    <property type="entry name" value="3_dmu_93_MTrfase"/>
    <property type="match status" value="1"/>
</dbReference>
<organism evidence="2 3">
    <name type="scientific">Limimaricola cinnabarinus LL-001</name>
    <dbReference type="NCBI Taxonomy" id="1337093"/>
    <lineage>
        <taxon>Bacteria</taxon>
        <taxon>Pseudomonadati</taxon>
        <taxon>Pseudomonadota</taxon>
        <taxon>Alphaproteobacteria</taxon>
        <taxon>Rhodobacterales</taxon>
        <taxon>Paracoccaceae</taxon>
        <taxon>Limimaricola</taxon>
    </lineage>
</organism>
<protein>
    <submittedName>
        <fullName evidence="2">3-demethylubiquinone-9 3-methyltransferase</fullName>
    </submittedName>
</protein>
<feature type="domain" description="PhnB-like" evidence="1">
    <location>
        <begin position="5"/>
        <end position="120"/>
    </location>
</feature>
<dbReference type="InterPro" id="IPR028973">
    <property type="entry name" value="PhnB-like"/>
</dbReference>
<dbReference type="Proteomes" id="UP000016566">
    <property type="component" value="Unassembled WGS sequence"/>
</dbReference>
<keyword evidence="2" id="KW-0808">Transferase</keyword>
<dbReference type="eggNOG" id="COG3865">
    <property type="taxonomic scope" value="Bacteria"/>
</dbReference>
<dbReference type="OrthoDB" id="9806473at2"/>
<dbReference type="AlphaFoldDB" id="U2Z3G9"/>
<name>U2Z3G9_9RHOB</name>
<dbReference type="PANTHER" id="PTHR33990">
    <property type="entry name" value="PROTEIN YJDN-RELATED"/>
    <property type="match status" value="1"/>
</dbReference>
<keyword evidence="3" id="KW-1185">Reference proteome</keyword>
<dbReference type="InterPro" id="IPR009725">
    <property type="entry name" value="3_dmu_93_MTrfase"/>
</dbReference>
<accession>U2Z3G9</accession>
<evidence type="ECO:0000259" key="1">
    <source>
        <dbReference type="Pfam" id="PF06983"/>
    </source>
</evidence>
<proteinExistence type="predicted"/>
<dbReference type="Pfam" id="PF06983">
    <property type="entry name" value="3-dmu-9_3-mt"/>
    <property type="match status" value="1"/>
</dbReference>
<sequence length="159" mass="17414">MVMAKNTICIWYDKEAEAAARFYAANFPDSHVGAIQHAPSDFPSGQAGDVLTVEFTVCGIPCLGLNGGSAFRHGEAFSFQIATDDQEETDRYWNAIVGNCGEENACGWCRDRWGISWQITPRVLTETLAAGGKEAKRAFEAMMEMGKIDIARIEAARRG</sequence>
<dbReference type="EMBL" id="BATB01000018">
    <property type="protein sequence ID" value="GAD55627.1"/>
    <property type="molecule type" value="Genomic_DNA"/>
</dbReference>
<dbReference type="SUPFAM" id="SSF54593">
    <property type="entry name" value="Glyoxalase/Bleomycin resistance protein/Dihydroxybiphenyl dioxygenase"/>
    <property type="match status" value="1"/>
</dbReference>
<dbReference type="RefSeq" id="WP_021693731.1">
    <property type="nucleotide sequence ID" value="NZ_BATB01000018.1"/>
</dbReference>
<evidence type="ECO:0000313" key="3">
    <source>
        <dbReference type="Proteomes" id="UP000016566"/>
    </source>
</evidence>
<dbReference type="STRING" id="1337093.MBELCI_1679"/>
<dbReference type="InterPro" id="IPR029068">
    <property type="entry name" value="Glyas_Bleomycin-R_OHBP_Dase"/>
</dbReference>
<dbReference type="GO" id="GO:0032259">
    <property type="term" value="P:methylation"/>
    <property type="evidence" value="ECO:0007669"/>
    <property type="project" value="UniProtKB-KW"/>
</dbReference>
<evidence type="ECO:0000313" key="2">
    <source>
        <dbReference type="EMBL" id="GAD55627.1"/>
    </source>
</evidence>
<dbReference type="Gene3D" id="3.10.180.10">
    <property type="entry name" value="2,3-Dihydroxybiphenyl 1,2-Dioxygenase, domain 1"/>
    <property type="match status" value="1"/>
</dbReference>
<gene>
    <name evidence="2" type="ORF">MBELCI_1679</name>
</gene>
<keyword evidence="2" id="KW-0830">Ubiquinone</keyword>